<protein>
    <recommendedName>
        <fullName evidence="2">FHA domain-containing protein</fullName>
    </recommendedName>
</protein>
<evidence type="ECO:0000313" key="4">
    <source>
        <dbReference type="Proteomes" id="UP001162060"/>
    </source>
</evidence>
<gene>
    <name evidence="3" type="ORF">PM001_LOCUS2298</name>
</gene>
<dbReference type="GO" id="GO:0043565">
    <property type="term" value="F:sequence-specific DNA binding"/>
    <property type="evidence" value="ECO:0007669"/>
    <property type="project" value="TreeGrafter"/>
</dbReference>
<accession>A0AAV1T7I6</accession>
<dbReference type="AlphaFoldDB" id="A0AAV1T7I6"/>
<dbReference type="GO" id="GO:0060962">
    <property type="term" value="P:regulation of ribosomal protein gene transcription by RNA polymerase II"/>
    <property type="evidence" value="ECO:0007669"/>
    <property type="project" value="InterPro"/>
</dbReference>
<dbReference type="Pfam" id="PF00498">
    <property type="entry name" value="FHA"/>
    <property type="match status" value="1"/>
</dbReference>
<dbReference type="SMART" id="SM00240">
    <property type="entry name" value="FHA"/>
    <property type="match status" value="1"/>
</dbReference>
<organism evidence="3 4">
    <name type="scientific">Peronospora matthiolae</name>
    <dbReference type="NCBI Taxonomy" id="2874970"/>
    <lineage>
        <taxon>Eukaryota</taxon>
        <taxon>Sar</taxon>
        <taxon>Stramenopiles</taxon>
        <taxon>Oomycota</taxon>
        <taxon>Peronosporomycetes</taxon>
        <taxon>Peronosporales</taxon>
        <taxon>Peronosporaceae</taxon>
        <taxon>Peronospora</taxon>
    </lineage>
</organism>
<evidence type="ECO:0000259" key="2">
    <source>
        <dbReference type="PROSITE" id="PS50006"/>
    </source>
</evidence>
<dbReference type="EMBL" id="CAKLBY020000024">
    <property type="protein sequence ID" value="CAK7901573.1"/>
    <property type="molecule type" value="Genomic_DNA"/>
</dbReference>
<evidence type="ECO:0000256" key="1">
    <source>
        <dbReference type="ARBA" id="ARBA00023242"/>
    </source>
</evidence>
<dbReference type="PANTHER" id="PTHR21712:SF29">
    <property type="entry name" value="PRE-RRNA-PROCESSING PROTEIN FHL1"/>
    <property type="match status" value="1"/>
</dbReference>
<dbReference type="Proteomes" id="UP001162060">
    <property type="component" value="Unassembled WGS sequence"/>
</dbReference>
<sequence>MQTGGLEERKKALEKKFVEKRPPLAYAKLSGRVLDDTPFEKLVTHLPAELGRGPLSAVPDHRIALGEQKAISRLHARIQWNQSESCFEMQCLGKNGMFADGKFVAKNQTIKLSSKMPLKIGHARIYFLCAIRSTISTMSGFKIIQKAFEKAKYHKGVTAMTADQVCDQILESYTKSEHELGGKEHLRTFVTAYLQEDTGSFDRVGDGSCPVPSYKMKPVAAVGEPKKSGTVNLTTTPEEISEAALKKQKTAAVMVVFAQE</sequence>
<keyword evidence="1" id="KW-0539">Nucleus</keyword>
<comment type="caution">
    <text evidence="3">The sequence shown here is derived from an EMBL/GenBank/DDBJ whole genome shotgun (WGS) entry which is preliminary data.</text>
</comment>
<dbReference type="InterPro" id="IPR000253">
    <property type="entry name" value="FHA_dom"/>
</dbReference>
<dbReference type="InterPro" id="IPR008984">
    <property type="entry name" value="SMAD_FHA_dom_sf"/>
</dbReference>
<dbReference type="PANTHER" id="PTHR21712">
    <property type="entry name" value="PRE-RRNA-PROCESSING PROTEIN FHL1"/>
    <property type="match status" value="1"/>
</dbReference>
<dbReference type="PROSITE" id="PS50006">
    <property type="entry name" value="FHA_DOMAIN"/>
    <property type="match status" value="1"/>
</dbReference>
<dbReference type="Gene3D" id="2.60.200.20">
    <property type="match status" value="1"/>
</dbReference>
<evidence type="ECO:0000313" key="3">
    <source>
        <dbReference type="EMBL" id="CAK7901573.1"/>
    </source>
</evidence>
<dbReference type="InterPro" id="IPR045178">
    <property type="entry name" value="Fhl1/FHA1"/>
</dbReference>
<dbReference type="GO" id="GO:0005634">
    <property type="term" value="C:nucleus"/>
    <property type="evidence" value="ECO:0007669"/>
    <property type="project" value="TreeGrafter"/>
</dbReference>
<reference evidence="3" key="1">
    <citation type="submission" date="2024-01" db="EMBL/GenBank/DDBJ databases">
        <authorList>
            <person name="Webb A."/>
        </authorList>
    </citation>
    <scope>NUCLEOTIDE SEQUENCE</scope>
    <source>
        <strain evidence="3">Pm1</strain>
    </source>
</reference>
<proteinExistence type="predicted"/>
<name>A0AAV1T7I6_9STRA</name>
<dbReference type="SUPFAM" id="SSF49879">
    <property type="entry name" value="SMAD/FHA domain"/>
    <property type="match status" value="1"/>
</dbReference>
<feature type="domain" description="FHA" evidence="2">
    <location>
        <begin position="48"/>
        <end position="104"/>
    </location>
</feature>